<dbReference type="AlphaFoldDB" id="A0A410PSG0"/>
<dbReference type="InterPro" id="IPR035965">
    <property type="entry name" value="PAS-like_dom_sf"/>
</dbReference>
<dbReference type="Pfam" id="PF00990">
    <property type="entry name" value="GGDEF"/>
    <property type="match status" value="1"/>
</dbReference>
<dbReference type="NCBIfam" id="TIGR00254">
    <property type="entry name" value="GGDEF"/>
    <property type="match status" value="1"/>
</dbReference>
<organism evidence="4 5">
    <name type="scientific">Aminipila luticellarii</name>
    <dbReference type="NCBI Taxonomy" id="2507160"/>
    <lineage>
        <taxon>Bacteria</taxon>
        <taxon>Bacillati</taxon>
        <taxon>Bacillota</taxon>
        <taxon>Clostridia</taxon>
        <taxon>Peptostreptococcales</taxon>
        <taxon>Anaerovoracaceae</taxon>
        <taxon>Aminipila</taxon>
    </lineage>
</organism>
<dbReference type="PANTHER" id="PTHR46663">
    <property type="entry name" value="DIGUANYLATE CYCLASE DGCT-RELATED"/>
    <property type="match status" value="1"/>
</dbReference>
<evidence type="ECO:0000313" key="5">
    <source>
        <dbReference type="Proteomes" id="UP000287601"/>
    </source>
</evidence>
<dbReference type="SUPFAM" id="SSF55785">
    <property type="entry name" value="PYP-like sensor domain (PAS domain)"/>
    <property type="match status" value="1"/>
</dbReference>
<dbReference type="PROSITE" id="PS50113">
    <property type="entry name" value="PAC"/>
    <property type="match status" value="1"/>
</dbReference>
<keyword evidence="1" id="KW-0472">Membrane</keyword>
<keyword evidence="1" id="KW-1133">Transmembrane helix</keyword>
<feature type="domain" description="GGDEF" evidence="3">
    <location>
        <begin position="725"/>
        <end position="854"/>
    </location>
</feature>
<name>A0A410PSG0_9FIRM</name>
<dbReference type="InterPro" id="IPR000700">
    <property type="entry name" value="PAS-assoc_C"/>
</dbReference>
<dbReference type="InterPro" id="IPR052163">
    <property type="entry name" value="DGC-Regulatory_Protein"/>
</dbReference>
<protein>
    <submittedName>
        <fullName evidence="4">Diguanylate cyclase</fullName>
    </submittedName>
</protein>
<dbReference type="Proteomes" id="UP000287601">
    <property type="component" value="Chromosome"/>
</dbReference>
<keyword evidence="5" id="KW-1185">Reference proteome</keyword>
<dbReference type="InterPro" id="IPR001638">
    <property type="entry name" value="Solute-binding_3/MltF_N"/>
</dbReference>
<dbReference type="PANTHER" id="PTHR46663:SF2">
    <property type="entry name" value="GGDEF DOMAIN-CONTAINING PROTEIN"/>
    <property type="match status" value="1"/>
</dbReference>
<dbReference type="Pfam" id="PF00497">
    <property type="entry name" value="SBP_bac_3"/>
    <property type="match status" value="1"/>
</dbReference>
<dbReference type="InterPro" id="IPR043128">
    <property type="entry name" value="Rev_trsase/Diguanyl_cyclase"/>
</dbReference>
<evidence type="ECO:0000313" key="4">
    <source>
        <dbReference type="EMBL" id="QAT41798.1"/>
    </source>
</evidence>
<evidence type="ECO:0000256" key="1">
    <source>
        <dbReference type="SAM" id="Phobius"/>
    </source>
</evidence>
<dbReference type="PROSITE" id="PS50887">
    <property type="entry name" value="GGDEF"/>
    <property type="match status" value="1"/>
</dbReference>
<sequence length="858" mass="98527">MSYKKRHTYVAVIIISIIIFSSFIPYTSYAEGKKQADIIKVGYFQLEGFNDVSRDGHFSGYGYEYLMEIAKYTGWDYDFVYKVRDPATGDEHRMTYEEALKMLEEGQVDIVCNVEKTEQTERAFLFPAFSLEEDYGVLSVRREDVKYSRKNLHTLDGITIGVWSGSTRNEEIKTYLTANHIPFKLVAFSTAEEIKKALAETKTVDAIYTNNIRCQEGERTLLRLKPGSFYAVTNKQKQELCDQLDGALEEITGKHPQFAAELYKKYYSCLKEEPIVWTPEEWEYMKQNPVIDVGIDAAFIPIEYYDKDERKASGIAGDVLDHITAVTGLTFNSIPYDRYRDIWKETDKDKVQLISTFGADYQWASAHHVRLTSAYLNIPVSVVSQYYIKDYTLPNLKVAVVKGYFLTDKIHKTMKYDHLVYCNSLKDCVAAVNKGTADITYIPTYSADYFGSHARYTRIRTYAVPDFNYKVCFAVPDDKDIRLYQIINKAINNIPQNEIDKIVFDNILFDGSQDGYFDYVYKYPIFTLAVICLLWMGILLVIYRNRKLERTVKKELQLNDEKIHIALAQTNMIVWEFDLVNKCIVRTKGTKSWIGMKDKMDNVPQSLIESGYVHPDSADAFVKMFQDILAGAKVASGLFKLKKRERDGGWAGQYIWEEIKMTNLFDEDGKAIRAVGLAEDVTDKINEELRLKDKASRDALTNLLNRTSFQAYVQDFLQKEYQKESISALIILDTDDFKRANDTHGHFYGDEVLKSIALKLTKLFRTEDLVGRLGGDEFIIFMKNAGSFENVEKKAKQICNSLVFEKDSLVTTCSAGIAIVPNGYVNYDLLYKYADEAMYEAKKCGKCRYVIYDASQIG</sequence>
<proteinExistence type="predicted"/>
<dbReference type="SMART" id="SM00267">
    <property type="entry name" value="GGDEF"/>
    <property type="match status" value="1"/>
</dbReference>
<keyword evidence="1" id="KW-0812">Transmembrane</keyword>
<dbReference type="Gene3D" id="3.30.70.270">
    <property type="match status" value="1"/>
</dbReference>
<dbReference type="SUPFAM" id="SSF53850">
    <property type="entry name" value="Periplasmic binding protein-like II"/>
    <property type="match status" value="2"/>
</dbReference>
<accession>A0A410PSG0</accession>
<feature type="domain" description="PAC" evidence="2">
    <location>
        <begin position="639"/>
        <end position="693"/>
    </location>
</feature>
<evidence type="ECO:0000259" key="2">
    <source>
        <dbReference type="PROSITE" id="PS50113"/>
    </source>
</evidence>
<gene>
    <name evidence="4" type="ORF">EQM06_00350</name>
</gene>
<feature type="transmembrane region" description="Helical" evidence="1">
    <location>
        <begin position="523"/>
        <end position="543"/>
    </location>
</feature>
<dbReference type="CDD" id="cd01949">
    <property type="entry name" value="GGDEF"/>
    <property type="match status" value="1"/>
</dbReference>
<evidence type="ECO:0000259" key="3">
    <source>
        <dbReference type="PROSITE" id="PS50887"/>
    </source>
</evidence>
<dbReference type="KEGG" id="amij:EQM06_00350"/>
<dbReference type="Gene3D" id="3.40.190.10">
    <property type="entry name" value="Periplasmic binding protein-like II"/>
    <property type="match status" value="4"/>
</dbReference>
<dbReference type="InterPro" id="IPR029787">
    <property type="entry name" value="Nucleotide_cyclase"/>
</dbReference>
<dbReference type="RefSeq" id="WP_128744452.1">
    <property type="nucleotide sequence ID" value="NZ_CP035281.1"/>
</dbReference>
<reference evidence="4 5" key="1">
    <citation type="submission" date="2019-01" db="EMBL/GenBank/DDBJ databases">
        <title>Draft genomes of a novel of Aminipila strains.</title>
        <authorList>
            <person name="Ma S."/>
        </authorList>
    </citation>
    <scope>NUCLEOTIDE SEQUENCE [LARGE SCALE GENOMIC DNA]</scope>
    <source>
        <strain evidence="5">JN-39</strain>
    </source>
</reference>
<dbReference type="EMBL" id="CP035281">
    <property type="protein sequence ID" value="QAT41798.1"/>
    <property type="molecule type" value="Genomic_DNA"/>
</dbReference>
<dbReference type="Gene3D" id="3.30.450.20">
    <property type="entry name" value="PAS domain"/>
    <property type="match status" value="1"/>
</dbReference>
<dbReference type="InterPro" id="IPR000160">
    <property type="entry name" value="GGDEF_dom"/>
</dbReference>
<dbReference type="OrthoDB" id="9805474at2"/>
<dbReference type="SUPFAM" id="SSF55073">
    <property type="entry name" value="Nucleotide cyclase"/>
    <property type="match status" value="1"/>
</dbReference>
<feature type="transmembrane region" description="Helical" evidence="1">
    <location>
        <begin position="7"/>
        <end position="26"/>
    </location>
</feature>